<dbReference type="AlphaFoldDB" id="A0A3N4LY27"/>
<sequence length="55" mass="6316">MSSLHTHLPSYLSVITLLGVLIHGNYTFQTDLQEVREVMPKLADFLEESLVKRMN</sequence>
<reference evidence="1 2" key="1">
    <citation type="journal article" date="2018" name="Nat. Ecol. Evol.">
        <title>Pezizomycetes genomes reveal the molecular basis of ectomycorrhizal truffle lifestyle.</title>
        <authorList>
            <person name="Murat C."/>
            <person name="Payen T."/>
            <person name="Noel B."/>
            <person name="Kuo A."/>
            <person name="Morin E."/>
            <person name="Chen J."/>
            <person name="Kohler A."/>
            <person name="Krizsan K."/>
            <person name="Balestrini R."/>
            <person name="Da Silva C."/>
            <person name="Montanini B."/>
            <person name="Hainaut M."/>
            <person name="Levati E."/>
            <person name="Barry K.W."/>
            <person name="Belfiori B."/>
            <person name="Cichocki N."/>
            <person name="Clum A."/>
            <person name="Dockter R.B."/>
            <person name="Fauchery L."/>
            <person name="Guy J."/>
            <person name="Iotti M."/>
            <person name="Le Tacon F."/>
            <person name="Lindquist E.A."/>
            <person name="Lipzen A."/>
            <person name="Malagnac F."/>
            <person name="Mello A."/>
            <person name="Molinier V."/>
            <person name="Miyauchi S."/>
            <person name="Poulain J."/>
            <person name="Riccioni C."/>
            <person name="Rubini A."/>
            <person name="Sitrit Y."/>
            <person name="Splivallo R."/>
            <person name="Traeger S."/>
            <person name="Wang M."/>
            <person name="Zifcakova L."/>
            <person name="Wipf D."/>
            <person name="Zambonelli A."/>
            <person name="Paolocci F."/>
            <person name="Nowrousian M."/>
            <person name="Ottonello S."/>
            <person name="Baldrian P."/>
            <person name="Spatafora J.W."/>
            <person name="Henrissat B."/>
            <person name="Nagy L.G."/>
            <person name="Aury J.M."/>
            <person name="Wincker P."/>
            <person name="Grigoriev I.V."/>
            <person name="Bonfante P."/>
            <person name="Martin F.M."/>
        </authorList>
    </citation>
    <scope>NUCLEOTIDE SEQUENCE [LARGE SCALE GENOMIC DNA]</scope>
    <source>
        <strain evidence="1 2">ATCC MYA-4762</strain>
    </source>
</reference>
<accession>A0A3N4LY27</accession>
<dbReference type="EMBL" id="ML121530">
    <property type="protein sequence ID" value="RPB27806.1"/>
    <property type="molecule type" value="Genomic_DNA"/>
</dbReference>
<evidence type="ECO:0000313" key="2">
    <source>
        <dbReference type="Proteomes" id="UP000267821"/>
    </source>
</evidence>
<name>A0A3N4LY27_9PEZI</name>
<dbReference type="InParanoid" id="A0A3N4LY27"/>
<keyword evidence="2" id="KW-1185">Reference proteome</keyword>
<protein>
    <submittedName>
        <fullName evidence="1">Uncharacterized protein</fullName>
    </submittedName>
</protein>
<feature type="non-terminal residue" evidence="1">
    <location>
        <position position="55"/>
    </location>
</feature>
<organism evidence="1 2">
    <name type="scientific">Terfezia boudieri ATCC MYA-4762</name>
    <dbReference type="NCBI Taxonomy" id="1051890"/>
    <lineage>
        <taxon>Eukaryota</taxon>
        <taxon>Fungi</taxon>
        <taxon>Dikarya</taxon>
        <taxon>Ascomycota</taxon>
        <taxon>Pezizomycotina</taxon>
        <taxon>Pezizomycetes</taxon>
        <taxon>Pezizales</taxon>
        <taxon>Pezizaceae</taxon>
        <taxon>Terfezia</taxon>
    </lineage>
</organism>
<dbReference type="OrthoDB" id="10466090at2759"/>
<proteinExistence type="predicted"/>
<dbReference type="Proteomes" id="UP000267821">
    <property type="component" value="Unassembled WGS sequence"/>
</dbReference>
<gene>
    <name evidence="1" type="ORF">L211DRAFT_833787</name>
</gene>
<evidence type="ECO:0000313" key="1">
    <source>
        <dbReference type="EMBL" id="RPB27806.1"/>
    </source>
</evidence>